<organism evidence="2 3">
    <name type="scientific">Salmonella enterica I</name>
    <dbReference type="NCBI Taxonomy" id="59201"/>
    <lineage>
        <taxon>Bacteria</taxon>
        <taxon>Pseudomonadati</taxon>
        <taxon>Pseudomonadota</taxon>
        <taxon>Gammaproteobacteria</taxon>
        <taxon>Enterobacterales</taxon>
        <taxon>Enterobacteriaceae</taxon>
        <taxon>Salmonella</taxon>
    </lineage>
</organism>
<gene>
    <name evidence="2" type="ORF">NCTC8271_04724</name>
</gene>
<evidence type="ECO:0000256" key="1">
    <source>
        <dbReference type="SAM" id="SignalP"/>
    </source>
</evidence>
<name>A0A3S4HIX2_SALET</name>
<accession>A0A3S4HIX2</accession>
<sequence>MVNTVITKGFKTTCFAAAAFTAFTTFQVNADIVISGTRIVYPASSKDVIVNLDNRAINLYWCKPGWMTGVTVLTRRS</sequence>
<evidence type="ECO:0000313" key="3">
    <source>
        <dbReference type="Proteomes" id="UP000273655"/>
    </source>
</evidence>
<reference evidence="2 3" key="1">
    <citation type="submission" date="2018-12" db="EMBL/GenBank/DDBJ databases">
        <authorList>
            <consortium name="Pathogen Informatics"/>
        </authorList>
    </citation>
    <scope>NUCLEOTIDE SEQUENCE [LARGE SCALE GENOMIC DNA]</scope>
    <source>
        <strain evidence="2 3">NCTC8271</strain>
    </source>
</reference>
<keyword evidence="1" id="KW-0732">Signal</keyword>
<proteinExistence type="predicted"/>
<dbReference type="Proteomes" id="UP000273655">
    <property type="component" value="Chromosome 1"/>
</dbReference>
<dbReference type="AlphaFoldDB" id="A0A3S4HIX2"/>
<evidence type="ECO:0000313" key="2">
    <source>
        <dbReference type="EMBL" id="VEA42243.1"/>
    </source>
</evidence>
<protein>
    <submittedName>
        <fullName evidence="2">Fimbrial assembly chaperone protein StcB</fullName>
    </submittedName>
</protein>
<feature type="signal peptide" evidence="1">
    <location>
        <begin position="1"/>
        <end position="30"/>
    </location>
</feature>
<feature type="chain" id="PRO_5018600176" evidence="1">
    <location>
        <begin position="31"/>
        <end position="77"/>
    </location>
</feature>
<dbReference type="EMBL" id="LR134148">
    <property type="protein sequence ID" value="VEA42243.1"/>
    <property type="molecule type" value="Genomic_DNA"/>
</dbReference>